<evidence type="ECO:0000313" key="3">
    <source>
        <dbReference type="Proteomes" id="UP001500390"/>
    </source>
</evidence>
<evidence type="ECO:0000256" key="1">
    <source>
        <dbReference type="SAM" id="Coils"/>
    </source>
</evidence>
<sequence length="452" mass="49246">MSDDQPTPRPAIPSPAALASRLQARPVAAPAPVSHSESARFGRVDDTGTVFVTVGEEEREVGSYPGASADEALQYFARKYDELAASADLLEARLRNPDVASKEVADGLSTLKEHIASTGVVGDLAALEATVARVEEGLAAKRAEEAEVRAAARAVAAEQREALVAEAEKIAAQPAGSTQWKTSGERMRALLDEWKQHQRSGPKLDKTTESALWTRFSHARNTFDKGRRAWFAELETSRADARSTKEALVAEAEKLATSTDWAPTARAFKQLMDRWRTAGRASRAEDDALWERFRSAQDAFFTAKDEVVAAEDESFRANLEVKEALLVEAEALVPVTDVEAAKAALRGIQDRWEAAGKVPRADLERVEKRMRRVEATIREADEQRWKRTNPEVAARARSMVDQLEASVAATQADLAKAEAKGDTKAVAAATSKLAAQQQWLDQARAGLDEFSG</sequence>
<feature type="coiled-coil region" evidence="1">
    <location>
        <begin position="124"/>
        <end position="161"/>
    </location>
</feature>
<proteinExistence type="predicted"/>
<dbReference type="Pfam" id="PF03993">
    <property type="entry name" value="DUF349"/>
    <property type="match status" value="3"/>
</dbReference>
<dbReference type="RefSeq" id="WP_246196749.1">
    <property type="nucleotide sequence ID" value="NZ_BAABFX010000005.1"/>
</dbReference>
<feature type="coiled-coil region" evidence="1">
    <location>
        <begin position="363"/>
        <end position="420"/>
    </location>
</feature>
<name>A0ABP8J8E2_9MICO</name>
<keyword evidence="1" id="KW-0175">Coiled coil</keyword>
<dbReference type="InterPro" id="IPR007139">
    <property type="entry name" value="DUF349"/>
</dbReference>
<accession>A0ABP8J8E2</accession>
<gene>
    <name evidence="2" type="ORF">GCM10023153_00660</name>
</gene>
<dbReference type="Proteomes" id="UP001500390">
    <property type="component" value="Unassembled WGS sequence"/>
</dbReference>
<keyword evidence="3" id="KW-1185">Reference proteome</keyword>
<comment type="caution">
    <text evidence="2">The sequence shown here is derived from an EMBL/GenBank/DDBJ whole genome shotgun (WGS) entry which is preliminary data.</text>
</comment>
<reference evidence="3" key="1">
    <citation type="journal article" date="2019" name="Int. J. Syst. Evol. Microbiol.">
        <title>The Global Catalogue of Microorganisms (GCM) 10K type strain sequencing project: providing services to taxonomists for standard genome sequencing and annotation.</title>
        <authorList>
            <consortium name="The Broad Institute Genomics Platform"/>
            <consortium name="The Broad Institute Genome Sequencing Center for Infectious Disease"/>
            <person name="Wu L."/>
            <person name="Ma J."/>
        </authorList>
    </citation>
    <scope>NUCLEOTIDE SEQUENCE [LARGE SCALE GENOMIC DNA]</scope>
    <source>
        <strain evidence="3">JCM 17738</strain>
    </source>
</reference>
<dbReference type="EMBL" id="BAABFX010000005">
    <property type="protein sequence ID" value="GAA4386785.1"/>
    <property type="molecule type" value="Genomic_DNA"/>
</dbReference>
<protein>
    <submittedName>
        <fullName evidence="2">DUF349 domain-containing protein</fullName>
    </submittedName>
</protein>
<organism evidence="2 3">
    <name type="scientific">Ornithinibacter aureus</name>
    <dbReference type="NCBI Taxonomy" id="622664"/>
    <lineage>
        <taxon>Bacteria</taxon>
        <taxon>Bacillati</taxon>
        <taxon>Actinomycetota</taxon>
        <taxon>Actinomycetes</taxon>
        <taxon>Micrococcales</taxon>
        <taxon>Intrasporangiaceae</taxon>
        <taxon>Ornithinibacter</taxon>
    </lineage>
</organism>
<evidence type="ECO:0000313" key="2">
    <source>
        <dbReference type="EMBL" id="GAA4386785.1"/>
    </source>
</evidence>